<dbReference type="EnsemblMetazoa" id="AMEM007673-RA">
    <property type="protein sequence ID" value="AMEM007673-PA"/>
    <property type="gene ID" value="AMEM007673"/>
</dbReference>
<dbReference type="AlphaFoldDB" id="A0A182V2A7"/>
<keyword evidence="2" id="KW-1185">Reference proteome</keyword>
<dbReference type="VEuPathDB" id="VectorBase:AMEM007673"/>
<protein>
    <submittedName>
        <fullName evidence="1">Uncharacterized protein</fullName>
    </submittedName>
</protein>
<evidence type="ECO:0000313" key="2">
    <source>
        <dbReference type="Proteomes" id="UP000075903"/>
    </source>
</evidence>
<evidence type="ECO:0000313" key="1">
    <source>
        <dbReference type="EnsemblMetazoa" id="AMEM007673-PA"/>
    </source>
</evidence>
<dbReference type="Proteomes" id="UP000075903">
    <property type="component" value="Unassembled WGS sequence"/>
</dbReference>
<organism evidence="1 2">
    <name type="scientific">Anopheles merus</name>
    <name type="common">Mosquito</name>
    <dbReference type="NCBI Taxonomy" id="30066"/>
    <lineage>
        <taxon>Eukaryota</taxon>
        <taxon>Metazoa</taxon>
        <taxon>Ecdysozoa</taxon>
        <taxon>Arthropoda</taxon>
        <taxon>Hexapoda</taxon>
        <taxon>Insecta</taxon>
        <taxon>Pterygota</taxon>
        <taxon>Neoptera</taxon>
        <taxon>Endopterygota</taxon>
        <taxon>Diptera</taxon>
        <taxon>Nematocera</taxon>
        <taxon>Culicoidea</taxon>
        <taxon>Culicidae</taxon>
        <taxon>Anophelinae</taxon>
        <taxon>Anopheles</taxon>
    </lineage>
</organism>
<accession>A0A182V2A7</accession>
<sequence>MYSLIVTGSVMSCRSVSVAPSSPVMVVRNTIRQRVDFFFVRDAVWSGNRYSTSTFRSFSMPTQSHVTVMLFSGFSCTSMYLVPSRMRSTHGVEFLPDTLHAW</sequence>
<name>A0A182V2A7_ANOME</name>
<reference evidence="1" key="1">
    <citation type="submission" date="2020-05" db="UniProtKB">
        <authorList>
            <consortium name="EnsemblMetazoa"/>
        </authorList>
    </citation>
    <scope>IDENTIFICATION</scope>
    <source>
        <strain evidence="1">MAF</strain>
    </source>
</reference>
<proteinExistence type="predicted"/>